<gene>
    <name evidence="1" type="ORF">LNKW23_38970</name>
</gene>
<protein>
    <submittedName>
        <fullName evidence="1">Uncharacterized protein</fullName>
    </submittedName>
</protein>
<proteinExistence type="predicted"/>
<reference evidence="1 2" key="1">
    <citation type="submission" date="2023-04" db="EMBL/GenBank/DDBJ databases">
        <title>Marinoamorphus aggregata gen. nov., sp. Nov., isolate from tissue of brittle star Ophioplocus japonicus.</title>
        <authorList>
            <person name="Kawano K."/>
            <person name="Sawayama S."/>
            <person name="Nakagawa S."/>
        </authorList>
    </citation>
    <scope>NUCLEOTIDE SEQUENCE [LARGE SCALE GENOMIC DNA]</scope>
    <source>
        <strain evidence="1 2">NKW23</strain>
    </source>
</reference>
<dbReference type="RefSeq" id="WP_285673771.1">
    <property type="nucleotide sequence ID" value="NZ_BSYI01000040.1"/>
</dbReference>
<dbReference type="EMBL" id="BSYI01000040">
    <property type="protein sequence ID" value="GMG84681.1"/>
    <property type="molecule type" value="Genomic_DNA"/>
</dbReference>
<dbReference type="Proteomes" id="UP001239909">
    <property type="component" value="Unassembled WGS sequence"/>
</dbReference>
<organism evidence="1 2">
    <name type="scientific">Paralimibaculum aggregatum</name>
    <dbReference type="NCBI Taxonomy" id="3036245"/>
    <lineage>
        <taxon>Bacteria</taxon>
        <taxon>Pseudomonadati</taxon>
        <taxon>Pseudomonadota</taxon>
        <taxon>Alphaproteobacteria</taxon>
        <taxon>Rhodobacterales</taxon>
        <taxon>Paracoccaceae</taxon>
        <taxon>Paralimibaculum</taxon>
    </lineage>
</organism>
<name>A0ABQ6LS73_9RHOB</name>
<keyword evidence="2" id="KW-1185">Reference proteome</keyword>
<comment type="caution">
    <text evidence="1">The sequence shown here is derived from an EMBL/GenBank/DDBJ whole genome shotgun (WGS) entry which is preliminary data.</text>
</comment>
<sequence length="50" mass="4897">MARNRILLLILVLGCAIVGLLVWLSVELGPMPVAAAGGTTLAAAPAGANG</sequence>
<evidence type="ECO:0000313" key="1">
    <source>
        <dbReference type="EMBL" id="GMG84681.1"/>
    </source>
</evidence>
<evidence type="ECO:0000313" key="2">
    <source>
        <dbReference type="Proteomes" id="UP001239909"/>
    </source>
</evidence>
<accession>A0ABQ6LS73</accession>